<reference evidence="2" key="1">
    <citation type="submission" date="2016-04" db="EMBL/GenBank/DDBJ databases">
        <authorList>
            <person name="Nguyen H.D."/>
            <person name="Kesanakurti P."/>
            <person name="Cullis J."/>
            <person name="Levesque C.A."/>
            <person name="Hambleton S."/>
        </authorList>
    </citation>
    <scope>NUCLEOTIDE SEQUENCE</scope>
    <source>
        <strain evidence="2">DAOMC 238032</strain>
    </source>
</reference>
<feature type="region of interest" description="Disordered" evidence="1">
    <location>
        <begin position="1"/>
        <end position="110"/>
    </location>
</feature>
<dbReference type="AlphaFoldDB" id="A0A177V580"/>
<evidence type="ECO:0000313" key="2">
    <source>
        <dbReference type="EMBL" id="KAE8256862.1"/>
    </source>
</evidence>
<feature type="compositionally biased region" description="Polar residues" evidence="1">
    <location>
        <begin position="17"/>
        <end position="30"/>
    </location>
</feature>
<comment type="caution">
    <text evidence="2">The sequence shown here is derived from an EMBL/GenBank/DDBJ whole genome shotgun (WGS) entry which is preliminary data.</text>
</comment>
<evidence type="ECO:0000256" key="1">
    <source>
        <dbReference type="SAM" id="MobiDB-lite"/>
    </source>
</evidence>
<dbReference type="EMBL" id="LWDD02000735">
    <property type="protein sequence ID" value="KAE8256862.1"/>
    <property type="molecule type" value="Genomic_DNA"/>
</dbReference>
<feature type="region of interest" description="Disordered" evidence="1">
    <location>
        <begin position="196"/>
        <end position="218"/>
    </location>
</feature>
<organism evidence="2 3">
    <name type="scientific">Tilletia caries</name>
    <name type="common">wheat bunt fungus</name>
    <dbReference type="NCBI Taxonomy" id="13290"/>
    <lineage>
        <taxon>Eukaryota</taxon>
        <taxon>Fungi</taxon>
        <taxon>Dikarya</taxon>
        <taxon>Basidiomycota</taxon>
        <taxon>Ustilaginomycotina</taxon>
        <taxon>Exobasidiomycetes</taxon>
        <taxon>Tilletiales</taxon>
        <taxon>Tilletiaceae</taxon>
        <taxon>Tilletia</taxon>
    </lineage>
</organism>
<feature type="compositionally biased region" description="Basic residues" evidence="1">
    <location>
        <begin position="324"/>
        <end position="336"/>
    </location>
</feature>
<feature type="compositionally biased region" description="Basic and acidic residues" evidence="1">
    <location>
        <begin position="337"/>
        <end position="357"/>
    </location>
</feature>
<dbReference type="Proteomes" id="UP000077671">
    <property type="component" value="Unassembled WGS sequence"/>
</dbReference>
<protein>
    <submittedName>
        <fullName evidence="2">Uncharacterized protein</fullName>
    </submittedName>
</protein>
<sequence>MSRDRSQGYEYDPFAHSSPQDQQLFYTTPTPYRYPDMIGQPHHASPLLSLSVAPPSPSPNYFSNARRPPFPLSSQRRTGYDASPSTRNALFSDSGNARMPAEHDDPSRVPGIVPWQDQFEAIEAEYDDSHSQFSQELRREGLTSRAELYDDSDGSDEFFEDENERNEDEDMLNDERAEEGARALGQNVGAMLDDEWETESDDQSGISTTPSAGSSAGSRWRGWESRTLLKSMFDLNVLDPNLKSHERDEIWVQVMKTVNEERGRQKIKGSRTDGACKHAWIRVFKAHCADQKISEIASGTDEEDGKWQRILDDLAALWNDVRDRGKKSKDKGKKKQCPSEKRRDKDSEKLEKEKEKDSEEEEDLDADVSLTPRAKKTRTPTSSIAHHRRKNQGHVDAFSDIATKQQEVMTQRLKQEEEMQKEELAVMERRRKDDRLAEDRRHDDLVMLEREKMKLDRQRTNESLQRMRQVEDKLQRYQQETNLRHEELQRDVRQSLQGQEDLKAMMTTLLQRLPG</sequence>
<name>A0A177V580_9BASI</name>
<evidence type="ECO:0000313" key="3">
    <source>
        <dbReference type="Proteomes" id="UP000077671"/>
    </source>
</evidence>
<feature type="compositionally biased region" description="Polar residues" evidence="1">
    <location>
        <begin position="72"/>
        <end position="95"/>
    </location>
</feature>
<accession>A0A177V580</accession>
<feature type="region of interest" description="Disordered" evidence="1">
    <location>
        <begin position="323"/>
        <end position="397"/>
    </location>
</feature>
<proteinExistence type="predicted"/>
<gene>
    <name evidence="2" type="ORF">A4X03_0g4982</name>
</gene>
<reference evidence="2" key="2">
    <citation type="journal article" date="2019" name="IMA Fungus">
        <title>Genome sequencing and comparison of five Tilletia species to identify candidate genes for the detection of regulated species infecting wheat.</title>
        <authorList>
            <person name="Nguyen H.D.T."/>
            <person name="Sultana T."/>
            <person name="Kesanakurti P."/>
            <person name="Hambleton S."/>
        </authorList>
    </citation>
    <scope>NUCLEOTIDE SEQUENCE</scope>
    <source>
        <strain evidence="2">DAOMC 238032</strain>
    </source>
</reference>
<feature type="compositionally biased region" description="Acidic residues" evidence="1">
    <location>
        <begin position="149"/>
        <end position="171"/>
    </location>
</feature>
<feature type="region of interest" description="Disordered" evidence="1">
    <location>
        <begin position="148"/>
        <end position="171"/>
    </location>
</feature>
<feature type="compositionally biased region" description="Low complexity" evidence="1">
    <location>
        <begin position="41"/>
        <end position="53"/>
    </location>
</feature>
<feature type="compositionally biased region" description="Low complexity" evidence="1">
    <location>
        <begin position="204"/>
        <end position="218"/>
    </location>
</feature>